<dbReference type="RefSeq" id="WP_150447013.1">
    <property type="nucleotide sequence ID" value="NZ_VYSA01000001.1"/>
</dbReference>
<dbReference type="Proteomes" id="UP000325827">
    <property type="component" value="Unassembled WGS sequence"/>
</dbReference>
<feature type="region of interest" description="Disordered" evidence="1">
    <location>
        <begin position="1"/>
        <end position="25"/>
    </location>
</feature>
<evidence type="ECO:0000259" key="2">
    <source>
        <dbReference type="Pfam" id="PF04717"/>
    </source>
</evidence>
<dbReference type="OrthoDB" id="9762420at2"/>
<feature type="region of interest" description="Disordered" evidence="1">
    <location>
        <begin position="98"/>
        <end position="119"/>
    </location>
</feature>
<gene>
    <name evidence="3" type="ORF">F6B43_00425</name>
</gene>
<evidence type="ECO:0000313" key="3">
    <source>
        <dbReference type="EMBL" id="KAA9110209.1"/>
    </source>
</evidence>
<accession>A0A5J5J427</accession>
<protein>
    <recommendedName>
        <fullName evidence="2">Gp5/Type VI secretion system Vgr protein OB-fold domain-containing protein</fullName>
    </recommendedName>
</protein>
<dbReference type="EMBL" id="VYSA01000001">
    <property type="protein sequence ID" value="KAA9110209.1"/>
    <property type="molecule type" value="Genomic_DNA"/>
</dbReference>
<dbReference type="AlphaFoldDB" id="A0A5J5J427"/>
<dbReference type="SUPFAM" id="SSF69255">
    <property type="entry name" value="gp5 N-terminal domain-like"/>
    <property type="match status" value="1"/>
</dbReference>
<evidence type="ECO:0000256" key="1">
    <source>
        <dbReference type="SAM" id="MobiDB-lite"/>
    </source>
</evidence>
<sequence length="119" mass="12232">MSIHRATVSSNIDPEGEGRLQVSDPATGSTAWAARVFPIAAFVAQDVPIGAEVWIAYEGDDPAQPVVLGLVHAPSRRDALARDLEALGDAWDRGHAAGAIDADADGDGTGAGAASNPYR</sequence>
<organism evidence="3 4">
    <name type="scientific">Microbacterium rhizomatis</name>
    <dbReference type="NCBI Taxonomy" id="1631477"/>
    <lineage>
        <taxon>Bacteria</taxon>
        <taxon>Bacillati</taxon>
        <taxon>Actinomycetota</taxon>
        <taxon>Actinomycetes</taxon>
        <taxon>Micrococcales</taxon>
        <taxon>Microbacteriaceae</taxon>
        <taxon>Microbacterium</taxon>
    </lineage>
</organism>
<comment type="caution">
    <text evidence="3">The sequence shown here is derived from an EMBL/GenBank/DDBJ whole genome shotgun (WGS) entry which is preliminary data.</text>
</comment>
<proteinExistence type="predicted"/>
<reference evidence="4" key="1">
    <citation type="submission" date="2019-09" db="EMBL/GenBank/DDBJ databases">
        <title>Mumia zhuanghuii sp. nov. isolated from the intestinal contents of plateau pika (Ochotona curzoniae) in the Qinghai-Tibet plateau of China.</title>
        <authorList>
            <person name="Tian Z."/>
        </authorList>
    </citation>
    <scope>NUCLEOTIDE SEQUENCE [LARGE SCALE GENOMIC DNA]</scope>
    <source>
        <strain evidence="4">JCM 30598</strain>
    </source>
</reference>
<evidence type="ECO:0000313" key="4">
    <source>
        <dbReference type="Proteomes" id="UP000325827"/>
    </source>
</evidence>
<keyword evidence="4" id="KW-1185">Reference proteome</keyword>
<feature type="domain" description="Gp5/Type VI secretion system Vgr protein OB-fold" evidence="2">
    <location>
        <begin position="5"/>
        <end position="71"/>
    </location>
</feature>
<dbReference type="Pfam" id="PF04717">
    <property type="entry name" value="Phage_base_V"/>
    <property type="match status" value="1"/>
</dbReference>
<dbReference type="InterPro" id="IPR006531">
    <property type="entry name" value="Gp5/Vgr_OB"/>
</dbReference>
<name>A0A5J5J427_9MICO</name>